<dbReference type="AlphaFoldDB" id="A0AAC9LE44"/>
<dbReference type="KEGG" id="acad:UA74_15685"/>
<keyword evidence="2" id="KW-1185">Reference proteome</keyword>
<evidence type="ECO:0000313" key="1">
    <source>
        <dbReference type="EMBL" id="APU15189.1"/>
    </source>
</evidence>
<accession>A0AAC9LE44</accession>
<reference evidence="2" key="1">
    <citation type="submission" date="2016-06" db="EMBL/GenBank/DDBJ databases">
        <title>Complete genome sequence of Actinoalloteichus fjordicus DSM 46855 (=ADI127-17), type strain of the new species Actinoalloteichus fjordicus.</title>
        <authorList>
            <person name="Ruckert C."/>
            <person name="Nouioui I."/>
            <person name="Willmese J."/>
            <person name="van Wezel G."/>
            <person name="Klenk H.-P."/>
            <person name="Kalinowski J."/>
            <person name="Zotchev S.B."/>
        </authorList>
    </citation>
    <scope>NUCLEOTIDE SEQUENCE [LARGE SCALE GENOMIC DNA]</scope>
    <source>
        <strain evidence="2">ADI127-7</strain>
    </source>
</reference>
<protein>
    <submittedName>
        <fullName evidence="1">Uncharacterized protein</fullName>
    </submittedName>
</protein>
<dbReference type="EMBL" id="CP016076">
    <property type="protein sequence ID" value="APU15189.1"/>
    <property type="molecule type" value="Genomic_DNA"/>
</dbReference>
<evidence type="ECO:0000313" key="2">
    <source>
        <dbReference type="Proteomes" id="UP000185511"/>
    </source>
</evidence>
<proteinExistence type="predicted"/>
<gene>
    <name evidence="1" type="ORF">UA74_15685</name>
</gene>
<sequence>MNDAPQTPVTTPDANGHDAGQDEWLVVSTHPASAADGHDFANLVTAAYGEEPSPPPALPDSTYFVRFTCTFLTEDDQVFRDFLDALGDAWIDHSGLDPHFAHGTVSARRVMFHKAVEGETSATEAIRVVQDGVDRALATLSEHPVRRRAAFTATVIPAAETGKGYDHGDL</sequence>
<organism evidence="1 2">
    <name type="scientific">Actinoalloteichus fjordicus</name>
    <dbReference type="NCBI Taxonomy" id="1612552"/>
    <lineage>
        <taxon>Bacteria</taxon>
        <taxon>Bacillati</taxon>
        <taxon>Actinomycetota</taxon>
        <taxon>Actinomycetes</taxon>
        <taxon>Pseudonocardiales</taxon>
        <taxon>Pseudonocardiaceae</taxon>
        <taxon>Actinoalloteichus</taxon>
    </lineage>
</organism>
<dbReference type="RefSeq" id="WP_157434219.1">
    <property type="nucleotide sequence ID" value="NZ_CP016076.1"/>
</dbReference>
<dbReference type="Proteomes" id="UP000185511">
    <property type="component" value="Chromosome"/>
</dbReference>
<name>A0AAC9LE44_9PSEU</name>